<evidence type="ECO:0000256" key="6">
    <source>
        <dbReference type="ARBA" id="ARBA00022786"/>
    </source>
</evidence>
<keyword evidence="5" id="KW-0863">Zinc-finger</keyword>
<feature type="region of interest" description="Disordered" evidence="9">
    <location>
        <begin position="1"/>
        <end position="189"/>
    </location>
</feature>
<dbReference type="InterPro" id="IPR051628">
    <property type="entry name" value="LUBAC_E3_Ligases"/>
</dbReference>
<dbReference type="Gene3D" id="1.20.120.1750">
    <property type="match status" value="1"/>
</dbReference>
<dbReference type="CDD" id="cd16630">
    <property type="entry name" value="RING-HC_RBR_RNF216"/>
    <property type="match status" value="1"/>
</dbReference>
<evidence type="ECO:0000256" key="7">
    <source>
        <dbReference type="ARBA" id="ARBA00022833"/>
    </source>
</evidence>
<name>A0A0D2K5T8_9EURO</name>
<dbReference type="STRING" id="1442371.A0A0D2K5T8"/>
<gene>
    <name evidence="11" type="ORF">Z520_02730</name>
</gene>
<evidence type="ECO:0000259" key="10">
    <source>
        <dbReference type="PROSITE" id="PS51873"/>
    </source>
</evidence>
<organism evidence="11 12">
    <name type="scientific">Fonsecaea multimorphosa CBS 102226</name>
    <dbReference type="NCBI Taxonomy" id="1442371"/>
    <lineage>
        <taxon>Eukaryota</taxon>
        <taxon>Fungi</taxon>
        <taxon>Dikarya</taxon>
        <taxon>Ascomycota</taxon>
        <taxon>Pezizomycotina</taxon>
        <taxon>Eurotiomycetes</taxon>
        <taxon>Chaetothyriomycetidae</taxon>
        <taxon>Chaetothyriales</taxon>
        <taxon>Herpotrichiellaceae</taxon>
        <taxon>Fonsecaea</taxon>
    </lineage>
</organism>
<keyword evidence="8" id="KW-0175">Coiled coil</keyword>
<dbReference type="PANTHER" id="PTHR22770:SF47">
    <property type="entry name" value="E3 UBIQUITIN-PROTEIN LIGASE RNF216"/>
    <property type="match status" value="1"/>
</dbReference>
<accession>A0A0D2K5T8</accession>
<evidence type="ECO:0000313" key="12">
    <source>
        <dbReference type="Proteomes" id="UP000053411"/>
    </source>
</evidence>
<feature type="compositionally biased region" description="Basic residues" evidence="9">
    <location>
        <begin position="98"/>
        <end position="108"/>
    </location>
</feature>
<evidence type="ECO:0000256" key="3">
    <source>
        <dbReference type="ARBA" id="ARBA00022723"/>
    </source>
</evidence>
<feature type="domain" description="RING-type" evidence="10">
    <location>
        <begin position="496"/>
        <end position="717"/>
    </location>
</feature>
<dbReference type="CDD" id="cd20353">
    <property type="entry name" value="Rcat_RBR_RNF216"/>
    <property type="match status" value="1"/>
</dbReference>
<dbReference type="PROSITE" id="PS51873">
    <property type="entry name" value="TRIAD"/>
    <property type="match status" value="1"/>
</dbReference>
<dbReference type="GO" id="GO:0008270">
    <property type="term" value="F:zinc ion binding"/>
    <property type="evidence" value="ECO:0007669"/>
    <property type="project" value="UniProtKB-KW"/>
</dbReference>
<protein>
    <recommendedName>
        <fullName evidence="10">RING-type domain-containing protein</fullName>
    </recommendedName>
</protein>
<dbReference type="AlphaFoldDB" id="A0A0D2K5T8"/>
<dbReference type="GeneID" id="27708476"/>
<evidence type="ECO:0000256" key="1">
    <source>
        <dbReference type="ARBA" id="ARBA00004906"/>
    </source>
</evidence>
<sequence length="1042" mass="115971">MSYYQPMTPRLDAIPTDRRNLARTMTYQSPPRNSDMANQNKDAIIEVSDDGSDTDLSPQYTPSRQSLRRLPLRRALSTSSASDAEVSDTEFALESRHVRPPRALKRTRTPGSSIASSPQIPPGERGKRRANSRSPRAQVSTGGKEAGSSSQLLHHIFRRDGIAPERATAVPRPNNPTRRYGTPEKTKAAEQPPYYVDGRLDIKMYRGPGYERFPVVLGTVEGHQELCDDWDAKQLRKLERKAHKLRQAIRTPYIIHGSDSDSSDDGSEDEGKTAFEKECLARVIDVFPDIEHAYVEKKIQDAPPQPRYFDEDYQEIITTGVPPLAEQIITEILEMQSYPKQPPANSMALGKGAADDGTGINITWNRNLPKDKVYTKDAIILLGKHFVNVPTDHIIKVVEEKKSIFDSYVTIQGEEDRYYSVEPRPYTRRPSATTALERQYMLSADDRRIPAEYANRVNELQAAKQFCARQAIKEEVKKAKEEAEALNLAEHIRTGAIMECQCCFDTETPLNRIVPCMADIPHFFCFTCVEGLADNQVGMLKYEMYCMDAGGCTAELSHEDVGRAVPITTFDRLQLNKQQAEIKAANIEGLEQCPCCEYKAICEDVVKQPIFHCQNPECARATCRKCKKESHIPKTCEENNRDKTLSALHSVEEARSEAIIRTCPNLTCKAPIVKDFGCNKMTCALCQCLMCYVCNADITHLRGNAYSHFGSKCILYDGEGINRHENEANEAEQGAITKAKAMDAELDESKLRVDTGKPKERPSALLMHPAADVFLRGLNNRAARLNNRQAHLRDLQARVDRLQALRPDPELEEILAAVHRIGGAGQPPPNPREHIQELADLYRRARLNLARHQPHLEAQLQQPAPADRYAPVHNQLPAAFNPVVNPPVLLPPAHHRPAPAAGAFGDHDWPGSNRLNGINEGRLLGTRQNFEFNFARAQAAMPDPIGLDAHAGVMRERRRVAQPPLQPNNLRYDPSLGQYEGGAAYASPVAGRNVDARQLHRPAGAAAPAQGMQSQTSPVAAALARIHALGIPRGEARNQSSV</sequence>
<dbReference type="InterPro" id="IPR047544">
    <property type="entry name" value="RING-HC_RBR_RNF216"/>
</dbReference>
<feature type="compositionally biased region" description="Polar residues" evidence="9">
    <location>
        <begin position="132"/>
        <end position="152"/>
    </location>
</feature>
<reference evidence="11 12" key="1">
    <citation type="submission" date="2015-01" db="EMBL/GenBank/DDBJ databases">
        <title>The Genome Sequence of Fonsecaea multimorphosa CBS 102226.</title>
        <authorList>
            <consortium name="The Broad Institute Genomics Platform"/>
            <person name="Cuomo C."/>
            <person name="de Hoog S."/>
            <person name="Gorbushina A."/>
            <person name="Stielow B."/>
            <person name="Teixiera M."/>
            <person name="Abouelleil A."/>
            <person name="Chapman S.B."/>
            <person name="Priest M."/>
            <person name="Young S.K."/>
            <person name="Wortman J."/>
            <person name="Nusbaum C."/>
            <person name="Birren B."/>
        </authorList>
    </citation>
    <scope>NUCLEOTIDE SEQUENCE [LARGE SCALE GENOMIC DNA]</scope>
    <source>
        <strain evidence="11 12">CBS 102226</strain>
    </source>
</reference>
<proteinExistence type="predicted"/>
<dbReference type="GO" id="GO:0016740">
    <property type="term" value="F:transferase activity"/>
    <property type="evidence" value="ECO:0007669"/>
    <property type="project" value="UniProtKB-KW"/>
</dbReference>
<dbReference type="Proteomes" id="UP000053411">
    <property type="component" value="Unassembled WGS sequence"/>
</dbReference>
<dbReference type="SUPFAM" id="SSF57850">
    <property type="entry name" value="RING/U-box"/>
    <property type="match status" value="1"/>
</dbReference>
<keyword evidence="2" id="KW-0808">Transferase</keyword>
<dbReference type="CDD" id="cd20339">
    <property type="entry name" value="BRcat_RBR_RNF216"/>
    <property type="match status" value="1"/>
</dbReference>
<evidence type="ECO:0000313" key="11">
    <source>
        <dbReference type="EMBL" id="KIY01178.1"/>
    </source>
</evidence>
<evidence type="ECO:0000256" key="2">
    <source>
        <dbReference type="ARBA" id="ARBA00022679"/>
    </source>
</evidence>
<dbReference type="RefSeq" id="XP_016635300.1">
    <property type="nucleotide sequence ID" value="XM_016773243.1"/>
</dbReference>
<dbReference type="Pfam" id="PF26200">
    <property type="entry name" value="Rcat_RNF216"/>
    <property type="match status" value="1"/>
</dbReference>
<dbReference type="VEuPathDB" id="FungiDB:Z520_02730"/>
<feature type="compositionally biased region" description="Polar residues" evidence="9">
    <location>
        <begin position="23"/>
        <end position="41"/>
    </location>
</feature>
<evidence type="ECO:0000256" key="9">
    <source>
        <dbReference type="SAM" id="MobiDB-lite"/>
    </source>
</evidence>
<keyword evidence="4" id="KW-0677">Repeat</keyword>
<keyword evidence="7" id="KW-0862">Zinc</keyword>
<keyword evidence="3" id="KW-0479">Metal-binding</keyword>
<dbReference type="InterPro" id="IPR047545">
    <property type="entry name" value="BRcat_RBR_RNF216"/>
</dbReference>
<dbReference type="InterPro" id="IPR047546">
    <property type="entry name" value="Rcat_RBR_RNF216"/>
</dbReference>
<evidence type="ECO:0000256" key="8">
    <source>
        <dbReference type="SAM" id="Coils"/>
    </source>
</evidence>
<feature type="compositionally biased region" description="Low complexity" evidence="9">
    <location>
        <begin position="73"/>
        <end position="82"/>
    </location>
</feature>
<keyword evidence="6" id="KW-0833">Ubl conjugation pathway</keyword>
<dbReference type="EMBL" id="KN848065">
    <property type="protein sequence ID" value="KIY01178.1"/>
    <property type="molecule type" value="Genomic_DNA"/>
</dbReference>
<dbReference type="OrthoDB" id="10009520at2759"/>
<evidence type="ECO:0000256" key="4">
    <source>
        <dbReference type="ARBA" id="ARBA00022737"/>
    </source>
</evidence>
<evidence type="ECO:0000256" key="5">
    <source>
        <dbReference type="ARBA" id="ARBA00022771"/>
    </source>
</evidence>
<dbReference type="InterPro" id="IPR044066">
    <property type="entry name" value="TRIAD_supradom"/>
</dbReference>
<feature type="coiled-coil region" evidence="8">
    <location>
        <begin position="775"/>
        <end position="805"/>
    </location>
</feature>
<comment type="pathway">
    <text evidence="1">Protein modification; protein ubiquitination.</text>
</comment>
<keyword evidence="12" id="KW-1185">Reference proteome</keyword>
<feature type="compositionally biased region" description="Polar residues" evidence="9">
    <location>
        <begin position="109"/>
        <end position="118"/>
    </location>
</feature>
<dbReference type="PANTHER" id="PTHR22770">
    <property type="entry name" value="UBIQUITIN CONJUGATING ENZYME 7 INTERACTING PROTEIN-RELATED"/>
    <property type="match status" value="1"/>
</dbReference>